<keyword evidence="3" id="KW-1185">Reference proteome</keyword>
<evidence type="ECO:0000259" key="1">
    <source>
        <dbReference type="Pfam" id="PF05368"/>
    </source>
</evidence>
<dbReference type="PANTHER" id="PTHR47129:SF1">
    <property type="entry name" value="NMRA-LIKE DOMAIN-CONTAINING PROTEIN"/>
    <property type="match status" value="1"/>
</dbReference>
<dbReference type="InterPro" id="IPR036291">
    <property type="entry name" value="NAD(P)-bd_dom_sf"/>
</dbReference>
<organism evidence="2 3">
    <name type="scientific">Cyclobacterium lianum</name>
    <dbReference type="NCBI Taxonomy" id="388280"/>
    <lineage>
        <taxon>Bacteria</taxon>
        <taxon>Pseudomonadati</taxon>
        <taxon>Bacteroidota</taxon>
        <taxon>Cytophagia</taxon>
        <taxon>Cytophagales</taxon>
        <taxon>Cyclobacteriaceae</taxon>
        <taxon>Cyclobacterium</taxon>
    </lineage>
</organism>
<dbReference type="CDD" id="cd05269">
    <property type="entry name" value="TMR_SDR_a"/>
    <property type="match status" value="1"/>
</dbReference>
<dbReference type="SUPFAM" id="SSF51735">
    <property type="entry name" value="NAD(P)-binding Rossmann-fold domains"/>
    <property type="match status" value="1"/>
</dbReference>
<protein>
    <submittedName>
        <fullName evidence="2">NAD(P)H dehydrogenase (Quinone)</fullName>
    </submittedName>
</protein>
<feature type="domain" description="NmrA-like" evidence="1">
    <location>
        <begin position="2"/>
        <end position="250"/>
    </location>
</feature>
<dbReference type="STRING" id="388280.SAMN04488057_104158"/>
<dbReference type="RefSeq" id="WP_014773245.1">
    <property type="nucleotide sequence ID" value="NZ_FRCY01000004.1"/>
</dbReference>
<proteinExistence type="predicted"/>
<name>A0A1M7M8E1_9BACT</name>
<dbReference type="OrthoDB" id="9780595at2"/>
<accession>A0A1M7M8E1</accession>
<dbReference type="Pfam" id="PF05368">
    <property type="entry name" value="NmrA"/>
    <property type="match status" value="1"/>
</dbReference>
<dbReference type="Gene3D" id="3.40.50.720">
    <property type="entry name" value="NAD(P)-binding Rossmann-like Domain"/>
    <property type="match status" value="1"/>
</dbReference>
<evidence type="ECO:0000313" key="2">
    <source>
        <dbReference type="EMBL" id="SHM86993.1"/>
    </source>
</evidence>
<evidence type="ECO:0000313" key="3">
    <source>
        <dbReference type="Proteomes" id="UP000184513"/>
    </source>
</evidence>
<dbReference type="Proteomes" id="UP000184513">
    <property type="component" value="Unassembled WGS sequence"/>
</dbReference>
<dbReference type="Gene3D" id="3.90.25.10">
    <property type="entry name" value="UDP-galactose 4-epimerase, domain 1"/>
    <property type="match status" value="1"/>
</dbReference>
<reference evidence="2 3" key="1">
    <citation type="submission" date="2016-11" db="EMBL/GenBank/DDBJ databases">
        <authorList>
            <person name="Jaros S."/>
            <person name="Januszkiewicz K."/>
            <person name="Wedrychowicz H."/>
        </authorList>
    </citation>
    <scope>NUCLEOTIDE SEQUENCE [LARGE SCALE GENOMIC DNA]</scope>
    <source>
        <strain evidence="2 3">CGMCC 1.6102</strain>
    </source>
</reference>
<dbReference type="PANTHER" id="PTHR47129">
    <property type="entry name" value="QUINONE OXIDOREDUCTASE 2"/>
    <property type="match status" value="1"/>
</dbReference>
<dbReference type="AlphaFoldDB" id="A0A1M7M8E1"/>
<dbReference type="EMBL" id="FRCY01000004">
    <property type="protein sequence ID" value="SHM86993.1"/>
    <property type="molecule type" value="Genomic_DNA"/>
</dbReference>
<dbReference type="InterPro" id="IPR052718">
    <property type="entry name" value="NmrA-type_oxidoreductase"/>
</dbReference>
<gene>
    <name evidence="2" type="ORF">SAMN04488057_104158</name>
</gene>
<dbReference type="InterPro" id="IPR008030">
    <property type="entry name" value="NmrA-like"/>
</dbReference>
<sequence length="291" mass="31551">MSKILVTGATGQLGKAAVNELFHKVNASDISILVRDPQKAEELKNKDVNVIKGDYNDYASLVAAFKGIDKLYFVSSSDVMNRFAQHENVVKAAIEAKIGHIIYTSAQRKSEDGTSPIAMVADAHWKTDNLIKQSGLPYTILKHGLYTDILPMFMGDKVIETGTIFLPAGTGKASYASRNDLAAAGAVILTTDGHENKVYEFGGTDSYSFEDISGMLSELSGKTIQYVSPSAEEYAEQLKSLGVPDEMIQGAATFCVATAQGEFDFPATDLERLLGRKPESVKDFLKAAYQL</sequence>